<reference evidence="3" key="1">
    <citation type="submission" date="2016-06" db="EMBL/GenBank/DDBJ databases">
        <title>Parallel loss of symbiosis genes in relatives of nitrogen-fixing non-legume Parasponia.</title>
        <authorList>
            <person name="Van Velzen R."/>
            <person name="Holmer R."/>
            <person name="Bu F."/>
            <person name="Rutten L."/>
            <person name="Van Zeijl A."/>
            <person name="Liu W."/>
            <person name="Santuari L."/>
            <person name="Cao Q."/>
            <person name="Sharma T."/>
            <person name="Shen D."/>
            <person name="Roswanjaya Y."/>
            <person name="Wardhani T."/>
            <person name="Kalhor M.S."/>
            <person name="Jansen J."/>
            <person name="Van den Hoogen J."/>
            <person name="Gungor B."/>
            <person name="Hartog M."/>
            <person name="Hontelez J."/>
            <person name="Verver J."/>
            <person name="Yang W.-C."/>
            <person name="Schijlen E."/>
            <person name="Repin R."/>
            <person name="Schilthuizen M."/>
            <person name="Schranz E."/>
            <person name="Heidstra R."/>
            <person name="Miyata K."/>
            <person name="Fedorova E."/>
            <person name="Kohlen W."/>
            <person name="Bisseling T."/>
            <person name="Smit S."/>
            <person name="Geurts R."/>
        </authorList>
    </citation>
    <scope>NUCLEOTIDE SEQUENCE [LARGE SCALE GENOMIC DNA]</scope>
    <source>
        <strain evidence="3">cv. WU1-14</strain>
    </source>
</reference>
<feature type="non-terminal residue" evidence="2">
    <location>
        <position position="1"/>
    </location>
</feature>
<keyword evidence="3" id="KW-1185">Reference proteome</keyword>
<comment type="caution">
    <text evidence="2">The sequence shown here is derived from an EMBL/GenBank/DDBJ whole genome shotgun (WGS) entry which is preliminary data.</text>
</comment>
<dbReference type="Proteomes" id="UP000237105">
    <property type="component" value="Unassembled WGS sequence"/>
</dbReference>
<evidence type="ECO:0000256" key="1">
    <source>
        <dbReference type="SAM" id="Phobius"/>
    </source>
</evidence>
<proteinExistence type="predicted"/>
<gene>
    <name evidence="2" type="ORF">PanWU01x14_087630</name>
</gene>
<dbReference type="AlphaFoldDB" id="A0A2P5D8K1"/>
<keyword evidence="1" id="KW-0472">Membrane</keyword>
<dbReference type="EMBL" id="JXTB01000055">
    <property type="protein sequence ID" value="PON69640.1"/>
    <property type="molecule type" value="Genomic_DNA"/>
</dbReference>
<keyword evidence="1" id="KW-0812">Transmembrane</keyword>
<feature type="transmembrane region" description="Helical" evidence="1">
    <location>
        <begin position="20"/>
        <end position="44"/>
    </location>
</feature>
<sequence>NTKETEKFRERERERENVTVVVVDVAFTIGDLAVAGFGGVVLVAEVGPSRRRELELGSAMASPWLGIAEPVDRGRRRLERSHGVRVRGLGLHALLLLPLLRLHSLILPLPHLLCPSSNPASPPAPELPSRRRA</sequence>
<evidence type="ECO:0000313" key="2">
    <source>
        <dbReference type="EMBL" id="PON69640.1"/>
    </source>
</evidence>
<keyword evidence="1" id="KW-1133">Transmembrane helix</keyword>
<organism evidence="2 3">
    <name type="scientific">Parasponia andersonii</name>
    <name type="common">Sponia andersonii</name>
    <dbReference type="NCBI Taxonomy" id="3476"/>
    <lineage>
        <taxon>Eukaryota</taxon>
        <taxon>Viridiplantae</taxon>
        <taxon>Streptophyta</taxon>
        <taxon>Embryophyta</taxon>
        <taxon>Tracheophyta</taxon>
        <taxon>Spermatophyta</taxon>
        <taxon>Magnoliopsida</taxon>
        <taxon>eudicotyledons</taxon>
        <taxon>Gunneridae</taxon>
        <taxon>Pentapetalae</taxon>
        <taxon>rosids</taxon>
        <taxon>fabids</taxon>
        <taxon>Rosales</taxon>
        <taxon>Cannabaceae</taxon>
        <taxon>Parasponia</taxon>
    </lineage>
</organism>
<name>A0A2P5D8K1_PARAD</name>
<protein>
    <submittedName>
        <fullName evidence="2">Uncharacterized protein</fullName>
    </submittedName>
</protein>
<evidence type="ECO:0000313" key="3">
    <source>
        <dbReference type="Proteomes" id="UP000237105"/>
    </source>
</evidence>
<accession>A0A2P5D8K1</accession>